<sequence length="294" mass="31332">MSLSPISAQAGSSGFSPYDVGAADLQKAQNDLKQLSALKVTANDYKDANATHGWWGIFNGFSDKSAKQALINRQTALEDDASKHLFSVAAANERGQLSPAMLKQAQGLAAKLSDRLWQDDTNASATNTPGGDGVAPHFSQYSQTADERARPQEDHDLKEALAGGNQPDVISLSQTPKVIKQALALDAAIRSDINTYEHGSSAAARSAAHARLAGADYTEMFDLSDRVSAQTGFLRATPGVSKPKIASLPDGDPQKAAYVRQYSDLINLVLNNGPLERDHQMLPDALSGIPYTPE</sequence>
<name>A0A0G3EMD9_9BURK</name>
<evidence type="ECO:0000256" key="1">
    <source>
        <dbReference type="SAM" id="MobiDB-lite"/>
    </source>
</evidence>
<feature type="region of interest" description="Disordered" evidence="1">
    <location>
        <begin position="120"/>
        <end position="153"/>
    </location>
</feature>
<evidence type="ECO:0000313" key="2">
    <source>
        <dbReference type="EMBL" id="AKJ68140.1"/>
    </source>
</evidence>
<evidence type="ECO:0000313" key="3">
    <source>
        <dbReference type="Proteomes" id="UP000036700"/>
    </source>
</evidence>
<feature type="compositionally biased region" description="Polar residues" evidence="1">
    <location>
        <begin position="120"/>
        <end position="129"/>
    </location>
</feature>
<dbReference type="Proteomes" id="UP000036700">
    <property type="component" value="Chromosome"/>
</dbReference>
<accession>A0A0G3EMD9</accession>
<keyword evidence="3" id="KW-1185">Reference proteome</keyword>
<dbReference type="PATRIC" id="fig|445709.3.peg.1681"/>
<dbReference type="OrthoDB" id="9143686at2"/>
<dbReference type="EMBL" id="CP011568">
    <property type="protein sequence ID" value="AKJ68140.1"/>
    <property type="molecule type" value="Genomic_DNA"/>
</dbReference>
<protein>
    <submittedName>
        <fullName evidence="2">Uncharacterized protein</fullName>
    </submittedName>
</protein>
<dbReference type="AlphaFoldDB" id="A0A0G3EMD9"/>
<gene>
    <name evidence="2" type="ORF">ABW99_07875</name>
</gene>
<reference evidence="3" key="1">
    <citation type="submission" date="2015-06" db="EMBL/GenBank/DDBJ databases">
        <authorList>
            <person name="Lim Y.L."/>
            <person name="Ee R."/>
            <person name="Yong D."/>
            <person name="How K.Y."/>
            <person name="Yin W.F."/>
            <person name="Chan K.G."/>
        </authorList>
    </citation>
    <scope>NUCLEOTIDE SEQUENCE [LARGE SCALE GENOMIC DNA]</scope>
    <source>
        <strain evidence="3">DSM 25325</strain>
    </source>
</reference>
<proteinExistence type="predicted"/>
<organism evidence="2 3">
    <name type="scientific">Pandoraea thiooxydans</name>
    <dbReference type="NCBI Taxonomy" id="445709"/>
    <lineage>
        <taxon>Bacteria</taxon>
        <taxon>Pseudomonadati</taxon>
        <taxon>Pseudomonadota</taxon>
        <taxon>Betaproteobacteria</taxon>
        <taxon>Burkholderiales</taxon>
        <taxon>Burkholderiaceae</taxon>
        <taxon>Pandoraea</taxon>
    </lineage>
</organism>
<dbReference type="RefSeq" id="WP_047213960.1">
    <property type="nucleotide sequence ID" value="NZ_CP011568.3"/>
</dbReference>
<dbReference type="KEGG" id="ptx:ABW99_07875"/>